<accession>A0AAV4JH81</accession>
<comment type="caution">
    <text evidence="1">The sequence shown here is derived from an EMBL/GenBank/DDBJ whole genome shotgun (WGS) entry which is preliminary data.</text>
</comment>
<name>A0AAV4JH81_9GAST</name>
<proteinExistence type="predicted"/>
<dbReference type="AlphaFoldDB" id="A0AAV4JH81"/>
<organism evidence="1 2">
    <name type="scientific">Elysia marginata</name>
    <dbReference type="NCBI Taxonomy" id="1093978"/>
    <lineage>
        <taxon>Eukaryota</taxon>
        <taxon>Metazoa</taxon>
        <taxon>Spiralia</taxon>
        <taxon>Lophotrochozoa</taxon>
        <taxon>Mollusca</taxon>
        <taxon>Gastropoda</taxon>
        <taxon>Heterobranchia</taxon>
        <taxon>Euthyneura</taxon>
        <taxon>Panpulmonata</taxon>
        <taxon>Sacoglossa</taxon>
        <taxon>Placobranchoidea</taxon>
        <taxon>Plakobranchidae</taxon>
        <taxon>Elysia</taxon>
    </lineage>
</organism>
<dbReference type="Proteomes" id="UP000762676">
    <property type="component" value="Unassembled WGS sequence"/>
</dbReference>
<gene>
    <name evidence="1" type="ORF">ElyMa_006943700</name>
</gene>
<reference evidence="1 2" key="1">
    <citation type="journal article" date="2021" name="Elife">
        <title>Chloroplast acquisition without the gene transfer in kleptoplastic sea slugs, Plakobranchus ocellatus.</title>
        <authorList>
            <person name="Maeda T."/>
            <person name="Takahashi S."/>
            <person name="Yoshida T."/>
            <person name="Shimamura S."/>
            <person name="Takaki Y."/>
            <person name="Nagai Y."/>
            <person name="Toyoda A."/>
            <person name="Suzuki Y."/>
            <person name="Arimoto A."/>
            <person name="Ishii H."/>
            <person name="Satoh N."/>
            <person name="Nishiyama T."/>
            <person name="Hasebe M."/>
            <person name="Maruyama T."/>
            <person name="Minagawa J."/>
            <person name="Obokata J."/>
            <person name="Shigenobu S."/>
        </authorList>
    </citation>
    <scope>NUCLEOTIDE SEQUENCE [LARGE SCALE GENOMIC DNA]</scope>
</reference>
<evidence type="ECO:0000313" key="2">
    <source>
        <dbReference type="Proteomes" id="UP000762676"/>
    </source>
</evidence>
<protein>
    <submittedName>
        <fullName evidence="1">Uncharacterized protein</fullName>
    </submittedName>
</protein>
<sequence>MTQKETDFDHIEITKVYLPYHDEPIKNWSFGLVNSVREEIDRLIRRYGLQLTVDSCTLALTKICGISISMDPLLKIEDYIDDLTCEGTVVRLIHSQPLEGHREPQASMDFMGVTRR</sequence>
<dbReference type="EMBL" id="BMAT01013890">
    <property type="protein sequence ID" value="GFS22173.1"/>
    <property type="molecule type" value="Genomic_DNA"/>
</dbReference>
<keyword evidence="2" id="KW-1185">Reference proteome</keyword>
<evidence type="ECO:0000313" key="1">
    <source>
        <dbReference type="EMBL" id="GFS22173.1"/>
    </source>
</evidence>